<proteinExistence type="predicted"/>
<organism evidence="2">
    <name type="scientific">Caenorhabditis remanei</name>
    <name type="common">Caenorhabditis vulgaris</name>
    <dbReference type="NCBI Taxonomy" id="31234"/>
    <lineage>
        <taxon>Eukaryota</taxon>
        <taxon>Metazoa</taxon>
        <taxon>Ecdysozoa</taxon>
        <taxon>Nematoda</taxon>
        <taxon>Chromadorea</taxon>
        <taxon>Rhabditida</taxon>
        <taxon>Rhabditina</taxon>
        <taxon>Rhabditomorpha</taxon>
        <taxon>Rhabditoidea</taxon>
        <taxon>Rhabditidae</taxon>
        <taxon>Peloderinae</taxon>
        <taxon>Caenorhabditis</taxon>
    </lineage>
</organism>
<dbReference type="AlphaFoldDB" id="E3MS29"/>
<name>E3MS29_CAERE</name>
<dbReference type="KEGG" id="crq:GCK72_004532"/>
<reference evidence="1" key="1">
    <citation type="submission" date="2007-07" db="EMBL/GenBank/DDBJ databases">
        <title>PCAP assembly of the Caenorhabditis remanei genome.</title>
        <authorList>
            <consortium name="The Caenorhabditis remanei Sequencing Consortium"/>
            <person name="Wilson R.K."/>
        </authorList>
    </citation>
    <scope>NUCLEOTIDE SEQUENCE [LARGE SCALE GENOMIC DNA]</scope>
    <source>
        <strain evidence="1">PB4641</strain>
    </source>
</reference>
<gene>
    <name evidence="1" type="ORF">CRE_17356</name>
</gene>
<protein>
    <submittedName>
        <fullName evidence="1">Uncharacterized protein</fullName>
    </submittedName>
</protein>
<dbReference type="CTD" id="9798704"/>
<accession>E3MS29</accession>
<keyword evidence="2" id="KW-1185">Reference proteome</keyword>
<dbReference type="Proteomes" id="UP000008281">
    <property type="component" value="Unassembled WGS sequence"/>
</dbReference>
<dbReference type="RefSeq" id="XP_003101026.2">
    <property type="nucleotide sequence ID" value="XM_003100978.2"/>
</dbReference>
<evidence type="ECO:0000313" key="2">
    <source>
        <dbReference type="Proteomes" id="UP000008281"/>
    </source>
</evidence>
<dbReference type="HOGENOM" id="CLU_2544780_0_0_1"/>
<sequence>MKDIVQKVMFETTMIILQNGTQTGTQTNFWRHESPSEKTDIVSILNIGSDNTHICSMETSVPLLLRLMPRRHFGSSHMSNQRD</sequence>
<dbReference type="EMBL" id="DS268471">
    <property type="protein sequence ID" value="EFP08110.1"/>
    <property type="molecule type" value="Genomic_DNA"/>
</dbReference>
<evidence type="ECO:0000313" key="1">
    <source>
        <dbReference type="EMBL" id="EFP08110.1"/>
    </source>
</evidence>
<dbReference type="GeneID" id="9798704"/>